<accession>A0A2J9PKA2</accession>
<organism evidence="3 4">
    <name type="scientific">Aerococcus viridans</name>
    <dbReference type="NCBI Taxonomy" id="1377"/>
    <lineage>
        <taxon>Bacteria</taxon>
        <taxon>Bacillati</taxon>
        <taxon>Bacillota</taxon>
        <taxon>Bacilli</taxon>
        <taxon>Lactobacillales</taxon>
        <taxon>Aerococcaceae</taxon>
        <taxon>Aerococcus</taxon>
    </lineage>
</organism>
<gene>
    <name evidence="3" type="ORF">A6J77_000285</name>
</gene>
<dbReference type="Gene3D" id="3.30.1180.10">
    <property type="match status" value="1"/>
</dbReference>
<protein>
    <submittedName>
        <fullName evidence="3">DegV family protein</fullName>
    </submittedName>
</protein>
<keyword evidence="2" id="KW-0446">Lipid-binding</keyword>
<dbReference type="NCBIfam" id="TIGR00762">
    <property type="entry name" value="DegV"/>
    <property type="match status" value="1"/>
</dbReference>
<dbReference type="AlphaFoldDB" id="A0A2J9PKA2"/>
<dbReference type="PROSITE" id="PS51482">
    <property type="entry name" value="DEGV"/>
    <property type="match status" value="1"/>
</dbReference>
<evidence type="ECO:0000313" key="4">
    <source>
        <dbReference type="Proteomes" id="UP000192813"/>
    </source>
</evidence>
<dbReference type="GO" id="GO:0008289">
    <property type="term" value="F:lipid binding"/>
    <property type="evidence" value="ECO:0007669"/>
    <property type="project" value="UniProtKB-KW"/>
</dbReference>
<dbReference type="InterPro" id="IPR050270">
    <property type="entry name" value="DegV_domain_contain"/>
</dbReference>
<dbReference type="Proteomes" id="UP000192813">
    <property type="component" value="Unassembled WGS sequence"/>
</dbReference>
<proteinExistence type="predicted"/>
<dbReference type="Gene3D" id="3.40.50.10170">
    <property type="match status" value="1"/>
</dbReference>
<dbReference type="Pfam" id="PF02645">
    <property type="entry name" value="DegV"/>
    <property type="match status" value="1"/>
</dbReference>
<dbReference type="InterPro" id="IPR043168">
    <property type="entry name" value="DegV_C"/>
</dbReference>
<dbReference type="EMBL" id="NBTM02000001">
    <property type="protein sequence ID" value="PNL90783.1"/>
    <property type="molecule type" value="Genomic_DNA"/>
</dbReference>
<dbReference type="RefSeq" id="WP_083067563.1">
    <property type="nucleotide sequence ID" value="NZ_NBTM02000001.1"/>
</dbReference>
<evidence type="ECO:0000256" key="2">
    <source>
        <dbReference type="ARBA" id="ARBA00023121"/>
    </source>
</evidence>
<dbReference type="SUPFAM" id="SSF82549">
    <property type="entry name" value="DAK1/DegV-like"/>
    <property type="match status" value="1"/>
</dbReference>
<dbReference type="InterPro" id="IPR003797">
    <property type="entry name" value="DegV"/>
</dbReference>
<comment type="function">
    <text evidence="1">May bind long-chain fatty acids, such as palmitate, and may play a role in lipid transport or fatty acid metabolism.</text>
</comment>
<evidence type="ECO:0000256" key="1">
    <source>
        <dbReference type="ARBA" id="ARBA00003238"/>
    </source>
</evidence>
<evidence type="ECO:0000313" key="3">
    <source>
        <dbReference type="EMBL" id="PNL90783.1"/>
    </source>
</evidence>
<dbReference type="PANTHER" id="PTHR33434">
    <property type="entry name" value="DEGV DOMAIN-CONTAINING PROTEIN DR_1986-RELATED"/>
    <property type="match status" value="1"/>
</dbReference>
<name>A0A2J9PKA2_9LACT</name>
<reference evidence="4" key="1">
    <citation type="submission" date="2017-12" db="EMBL/GenBank/DDBJ databases">
        <title>FDA dAtabase for Regulatory Grade micrObial Sequences (FDA-ARGOS): Supporting development and validation of Infectious Disease Dx tests.</title>
        <authorList>
            <person name="Hoffmann M."/>
            <person name="Allard M."/>
            <person name="Evans P."/>
            <person name="Brown E."/>
            <person name="Tallon L."/>
            <person name="Sadzewicz L."/>
            <person name="Sengamalay N."/>
            <person name="Ott S."/>
            <person name="Godinez A."/>
            <person name="Nagaraj S."/>
            <person name="Vavikolanu K."/>
            <person name="Aluvathingal J."/>
            <person name="Nadendla S."/>
            <person name="Sichtig H."/>
        </authorList>
    </citation>
    <scope>NUCLEOTIDE SEQUENCE [LARGE SCALE GENOMIC DNA]</scope>
    <source>
        <strain evidence="4">FDAARGOS_249</strain>
    </source>
</reference>
<comment type="caution">
    <text evidence="3">The sequence shown here is derived from an EMBL/GenBank/DDBJ whole genome shotgun (WGS) entry which is preliminary data.</text>
</comment>
<dbReference type="PANTHER" id="PTHR33434:SF2">
    <property type="entry name" value="FATTY ACID-BINDING PROTEIN TM_1468"/>
    <property type="match status" value="1"/>
</dbReference>
<sequence length="291" mass="31704">MEKIGFIVDSGSDVPKEFVDKFEIEVLPLNVAFKDGDYLDGVTIQPQEVFERMASEIPKTSLPSGELISQAFENLIEKGCTHIIAITISSNLSGTNNSVRLIAEDFPQVEFFLLDTKNIGIGSGLFMIAATKYFEMKNDFKMITKKLQDSVEKGHVFFHIPNLKYLIAGGRIGRVTGAVGTLLNIQPIITCDEEGIYTTIAKIRASKTNNEAKTVKKMVELVKGVVPKNQEFLLASCGGNPAARVTSAKLLKGLKDALPEFEEAYDGQLGSALAVHTGPELTGCAILPLYK</sequence>